<dbReference type="STRING" id="1265309.K529_004535"/>
<dbReference type="Proteomes" id="UP000013243">
    <property type="component" value="Chromosome"/>
</dbReference>
<evidence type="ECO:0000313" key="2">
    <source>
        <dbReference type="EMBL" id="ANP40026.1"/>
    </source>
</evidence>
<evidence type="ECO:0000259" key="1">
    <source>
        <dbReference type="PROSITE" id="PS51186"/>
    </source>
</evidence>
<dbReference type="CDD" id="cd04301">
    <property type="entry name" value="NAT_SF"/>
    <property type="match status" value="1"/>
</dbReference>
<dbReference type="OrthoDB" id="8450419at2"/>
<evidence type="ECO:0000313" key="3">
    <source>
        <dbReference type="Proteomes" id="UP000013243"/>
    </source>
</evidence>
<dbReference type="GeneID" id="28249073"/>
<protein>
    <submittedName>
        <fullName evidence="2">Acetyltransferase</fullName>
    </submittedName>
</protein>
<name>A0A1B1A0I3_9RHOB</name>
<accession>A0A1B1A0I3</accession>
<dbReference type="KEGG" id="rmb:K529_004535"/>
<proteinExistence type="predicted"/>
<dbReference type="InterPro" id="IPR000182">
    <property type="entry name" value="GNAT_dom"/>
</dbReference>
<dbReference type="Gene3D" id="3.40.630.30">
    <property type="match status" value="1"/>
</dbReference>
<dbReference type="SUPFAM" id="SSF55729">
    <property type="entry name" value="Acyl-CoA N-acyltransferases (Nat)"/>
    <property type="match status" value="1"/>
</dbReference>
<gene>
    <name evidence="2" type="ORF">K529_004535</name>
</gene>
<dbReference type="GO" id="GO:0016747">
    <property type="term" value="F:acyltransferase activity, transferring groups other than amino-acyl groups"/>
    <property type="evidence" value="ECO:0007669"/>
    <property type="project" value="InterPro"/>
</dbReference>
<dbReference type="PROSITE" id="PS51186">
    <property type="entry name" value="GNAT"/>
    <property type="match status" value="1"/>
</dbReference>
<dbReference type="AlphaFoldDB" id="A0A1B1A0I3"/>
<dbReference type="Pfam" id="PF00583">
    <property type="entry name" value="Acetyltransf_1"/>
    <property type="match status" value="1"/>
</dbReference>
<feature type="domain" description="N-acetyltransferase" evidence="1">
    <location>
        <begin position="1"/>
        <end position="163"/>
    </location>
</feature>
<dbReference type="InterPro" id="IPR016181">
    <property type="entry name" value="Acyl_CoA_acyltransferase"/>
</dbReference>
<dbReference type="EMBL" id="CP015230">
    <property type="protein sequence ID" value="ANP40026.1"/>
    <property type="molecule type" value="Genomic_DNA"/>
</dbReference>
<keyword evidence="2" id="KW-0808">Transferase</keyword>
<sequence length="163" mass="18230">MKIEPIGPERATLLVPLLQDLHALHVEHQPERHTPDPEDADLCAWLQEWLEKPEIYALAAISPQDAVMGYLIYGMEDRPALPVRPAERRATVHHIAVTPALRQIGVGKALMTRMKQDALEKGADVIGVTYAPFNAASAALMRHFGLEPVLTMAEWRKDRETKS</sequence>
<reference evidence="2 3" key="1">
    <citation type="journal article" date="2016" name="ISME J.">
        <title>Global occurrence and heterogeneity of the Roseobacter-clade species Ruegeria mobilis.</title>
        <authorList>
            <person name="Sonnenschein E."/>
            <person name="Gram L."/>
        </authorList>
    </citation>
    <scope>NUCLEOTIDE SEQUENCE [LARGE SCALE GENOMIC DNA]</scope>
    <source>
        <strain evidence="2 3">F1926</strain>
    </source>
</reference>
<dbReference type="RefSeq" id="WP_005630258.1">
    <property type="nucleotide sequence ID" value="NZ_CP015230.1"/>
</dbReference>
<organism evidence="2 3">
    <name type="scientific">Tritonibacter mobilis F1926</name>
    <dbReference type="NCBI Taxonomy" id="1265309"/>
    <lineage>
        <taxon>Bacteria</taxon>
        <taxon>Pseudomonadati</taxon>
        <taxon>Pseudomonadota</taxon>
        <taxon>Alphaproteobacteria</taxon>
        <taxon>Rhodobacterales</taxon>
        <taxon>Paracoccaceae</taxon>
        <taxon>Tritonibacter</taxon>
    </lineage>
</organism>